<evidence type="ECO:0000313" key="3">
    <source>
        <dbReference type="EMBL" id="ACF13138.1"/>
    </source>
</evidence>
<dbReference type="KEGG" id="cts:Ctha_0669"/>
<dbReference type="Proteomes" id="UP000001208">
    <property type="component" value="Chromosome"/>
</dbReference>
<dbReference type="InterPro" id="IPR007484">
    <property type="entry name" value="Peptidase_M28"/>
</dbReference>
<evidence type="ECO:0000256" key="1">
    <source>
        <dbReference type="SAM" id="SignalP"/>
    </source>
</evidence>
<sequence length="553" mass="61542">MRLSKILFIAILFFLLSPDAGARKNPKASATEQKGYALLDASLLSAHLHFLASDALEGRETGLHGQKIAAEYIASNFKRLGLKALGKDGSYFQEFSVCQSCVGIENKILVYSQTNDAQSAEPTAVWDGFLQDFYFFPRRFSASDTLSGEVVFLGYGIHDESEYDYSDYKNMDVEGKIVLVMHGEPQRNDSSSIFNGVNPTRWSRNSEKRAAAIDAGVKALLIVSDQPPMPPVKEQAEAFASYITQSSVNLATAAPDDEFLASPLPPSIYISTEIANSLLVASGKKLDELQAEIDRTGKPLSFQIENTRANIVIDIQKEILKTENVCAMIEGCEEKDEAVVVCGHYDHLGIDRRGNIYNGADDNGSGSAAVLSLAEAFARNGIKPRRSIIFMLFSGEEKGLLGSKHFVSKPMFPLENIVADVNLDMVGRSDRKHEASGETDYVYAIGSDKISLEYDRLLREANQASVNLELDYTFNREDDPNRFYYRSDQYSFAKHGIPSLFLFTGLHDDYHQPTDTIEKIDFEKLTKISRLAFSLLWRVANLEHRLEKNVDVP</sequence>
<keyword evidence="4" id="KW-1185">Reference proteome</keyword>
<dbReference type="OrthoDB" id="1521787at2"/>
<evidence type="ECO:0000259" key="2">
    <source>
        <dbReference type="Pfam" id="PF04389"/>
    </source>
</evidence>
<protein>
    <submittedName>
        <fullName evidence="3">Peptidase M28</fullName>
    </submittedName>
</protein>
<dbReference type="Gene3D" id="3.40.630.10">
    <property type="entry name" value="Zn peptidases"/>
    <property type="match status" value="1"/>
</dbReference>
<feature type="signal peptide" evidence="1">
    <location>
        <begin position="1"/>
        <end position="22"/>
    </location>
</feature>
<accession>B3QVT1</accession>
<dbReference type="InterPro" id="IPR045175">
    <property type="entry name" value="M28_fam"/>
</dbReference>
<evidence type="ECO:0000313" key="4">
    <source>
        <dbReference type="Proteomes" id="UP000001208"/>
    </source>
</evidence>
<dbReference type="SUPFAM" id="SSF52025">
    <property type="entry name" value="PA domain"/>
    <property type="match status" value="1"/>
</dbReference>
<dbReference type="GO" id="GO:0008235">
    <property type="term" value="F:metalloexopeptidase activity"/>
    <property type="evidence" value="ECO:0007669"/>
    <property type="project" value="InterPro"/>
</dbReference>
<dbReference type="SUPFAM" id="SSF53187">
    <property type="entry name" value="Zn-dependent exopeptidases"/>
    <property type="match status" value="1"/>
</dbReference>
<dbReference type="eggNOG" id="COG2234">
    <property type="taxonomic scope" value="Bacteria"/>
</dbReference>
<dbReference type="STRING" id="517418.Ctha_0669"/>
<name>B3QVT1_CHLT3</name>
<dbReference type="RefSeq" id="WP_012499222.1">
    <property type="nucleotide sequence ID" value="NC_011026.1"/>
</dbReference>
<dbReference type="EMBL" id="CP001100">
    <property type="protein sequence ID" value="ACF13138.1"/>
    <property type="molecule type" value="Genomic_DNA"/>
</dbReference>
<dbReference type="Gene3D" id="3.50.30.30">
    <property type="match status" value="1"/>
</dbReference>
<organism evidence="3 4">
    <name type="scientific">Chloroherpeton thalassium (strain ATCC 35110 / GB-78)</name>
    <dbReference type="NCBI Taxonomy" id="517418"/>
    <lineage>
        <taxon>Bacteria</taxon>
        <taxon>Pseudomonadati</taxon>
        <taxon>Chlorobiota</taxon>
        <taxon>Chlorobiia</taxon>
        <taxon>Chlorobiales</taxon>
        <taxon>Chloroherpetonaceae</taxon>
        <taxon>Chloroherpeton</taxon>
    </lineage>
</organism>
<reference evidence="3 4" key="1">
    <citation type="submission" date="2008-06" db="EMBL/GenBank/DDBJ databases">
        <title>Complete sequence of Chloroherpeton thalassium ATCC 35110.</title>
        <authorList>
            <consortium name="US DOE Joint Genome Institute"/>
            <person name="Lucas S."/>
            <person name="Copeland A."/>
            <person name="Lapidus A."/>
            <person name="Glavina del Rio T."/>
            <person name="Dalin E."/>
            <person name="Tice H."/>
            <person name="Bruce D."/>
            <person name="Goodwin L."/>
            <person name="Pitluck S."/>
            <person name="Schmutz J."/>
            <person name="Larimer F."/>
            <person name="Land M."/>
            <person name="Hauser L."/>
            <person name="Kyrpides N."/>
            <person name="Mikhailova N."/>
            <person name="Liu Z."/>
            <person name="Li T."/>
            <person name="Zhao F."/>
            <person name="Overmann J."/>
            <person name="Bryant D.A."/>
            <person name="Richardson P."/>
        </authorList>
    </citation>
    <scope>NUCLEOTIDE SEQUENCE [LARGE SCALE GENOMIC DNA]</scope>
    <source>
        <strain evidence="4">ATCC 35110 / GB-78</strain>
    </source>
</reference>
<feature type="domain" description="Peptidase M28" evidence="2">
    <location>
        <begin position="324"/>
        <end position="533"/>
    </location>
</feature>
<dbReference type="InterPro" id="IPR046450">
    <property type="entry name" value="PA_dom_sf"/>
</dbReference>
<dbReference type="PANTHER" id="PTHR12147:SF26">
    <property type="entry name" value="PEPTIDASE M28 DOMAIN-CONTAINING PROTEIN"/>
    <property type="match status" value="1"/>
</dbReference>
<keyword evidence="1" id="KW-0732">Signal</keyword>
<dbReference type="PANTHER" id="PTHR12147">
    <property type="entry name" value="METALLOPEPTIDASE M28 FAMILY MEMBER"/>
    <property type="match status" value="1"/>
</dbReference>
<feature type="chain" id="PRO_5002797821" evidence="1">
    <location>
        <begin position="23"/>
        <end position="553"/>
    </location>
</feature>
<dbReference type="Pfam" id="PF04389">
    <property type="entry name" value="Peptidase_M28"/>
    <property type="match status" value="1"/>
</dbReference>
<dbReference type="AlphaFoldDB" id="B3QVT1"/>
<dbReference type="GO" id="GO:0006508">
    <property type="term" value="P:proteolysis"/>
    <property type="evidence" value="ECO:0007669"/>
    <property type="project" value="InterPro"/>
</dbReference>
<gene>
    <name evidence="3" type="ordered locus">Ctha_0669</name>
</gene>
<dbReference type="HOGENOM" id="CLU_019932_2_0_10"/>
<proteinExistence type="predicted"/>